<dbReference type="PANTHER" id="PTHR43409:SF13">
    <property type="entry name" value="ANAEROBIC MAGNESIUM-PROTOPORPHYRIN IX MONOMETHYL ESTER CYCLASE"/>
    <property type="match status" value="1"/>
</dbReference>
<dbReference type="Pfam" id="PF02310">
    <property type="entry name" value="B12-binding"/>
    <property type="match status" value="1"/>
</dbReference>
<dbReference type="SFLD" id="SFLDS00029">
    <property type="entry name" value="Radical_SAM"/>
    <property type="match status" value="1"/>
</dbReference>
<dbReference type="Pfam" id="PF04055">
    <property type="entry name" value="Radical_SAM"/>
    <property type="match status" value="1"/>
</dbReference>
<name>A0ABS5SER4_9BACT</name>
<organism evidence="8 9">
    <name type="scientific">Geomobilimonas luticola</name>
    <dbReference type="NCBI Taxonomy" id="1114878"/>
    <lineage>
        <taxon>Bacteria</taxon>
        <taxon>Pseudomonadati</taxon>
        <taxon>Thermodesulfobacteriota</taxon>
        <taxon>Desulfuromonadia</taxon>
        <taxon>Geobacterales</taxon>
        <taxon>Geobacteraceae</taxon>
        <taxon>Geomobilimonas</taxon>
    </lineage>
</organism>
<dbReference type="CDD" id="cd01335">
    <property type="entry name" value="Radical_SAM"/>
    <property type="match status" value="1"/>
</dbReference>
<evidence type="ECO:0000313" key="9">
    <source>
        <dbReference type="Proteomes" id="UP000756860"/>
    </source>
</evidence>
<dbReference type="SUPFAM" id="SSF102114">
    <property type="entry name" value="Radical SAM enzymes"/>
    <property type="match status" value="1"/>
</dbReference>
<keyword evidence="3" id="KW-0479">Metal-binding</keyword>
<dbReference type="EMBL" id="JAHCVK010000005">
    <property type="protein sequence ID" value="MBT0653853.1"/>
    <property type="molecule type" value="Genomic_DNA"/>
</dbReference>
<sequence>MQRTVFQGRCRIKTAATPKKVLFVTPPYHSGVDEIAGRWIPLGLVYLAGAARLAGLDAGIYDAMAKGHAYPEIEHRLRESMADYVASTAITATINDAVKTLDLAKRTNPDTVTILGGVHPTFMSEEVLASSAAVDYVIIGEGEVTFRHLLEVLEAGGDPATVAGIAFRRDGTVVKTGRRSPMDAIDDLPAAWDLLDWGDYYSLVIPDSRLGAISTSRGCDHDCTFCSQQKFWEQSWRARDPRKVADELEYLHTMHRVNVFMITDEHPTHSRDRWEALLDAVIAKDMPVYLLMETRAADIIRDRDILWKYRKAGIIYLSTGIETADQAVLDAVNKGMLLSEVRQVFDLLREQEIVSEASFMVGFPDETSESIKKTMQLAQQYNPDIANFFTFTPWPYAEGYHDLNPLVRVHDYAKYNMVDPVIEPRNMSMLQIEVAIADGYRNFYMGKIVEYMTMKAGFRRDYLMRITKLFMSSHFVMRKLGIGILGKIPATIDAMKMKSRG</sequence>
<dbReference type="PANTHER" id="PTHR43409">
    <property type="entry name" value="ANAEROBIC MAGNESIUM-PROTOPORPHYRIN IX MONOMETHYL ESTER CYCLASE-RELATED"/>
    <property type="match status" value="1"/>
</dbReference>
<evidence type="ECO:0000256" key="4">
    <source>
        <dbReference type="ARBA" id="ARBA00023004"/>
    </source>
</evidence>
<comment type="caution">
    <text evidence="8">The sequence shown here is derived from an EMBL/GenBank/DDBJ whole genome shotgun (WGS) entry which is preliminary data.</text>
</comment>
<evidence type="ECO:0000313" key="8">
    <source>
        <dbReference type="EMBL" id="MBT0653853.1"/>
    </source>
</evidence>
<dbReference type="SMART" id="SM00729">
    <property type="entry name" value="Elp3"/>
    <property type="match status" value="1"/>
</dbReference>
<keyword evidence="9" id="KW-1185">Reference proteome</keyword>
<dbReference type="Proteomes" id="UP000756860">
    <property type="component" value="Unassembled WGS sequence"/>
</dbReference>
<dbReference type="Gene3D" id="3.40.50.280">
    <property type="entry name" value="Cobalamin-binding domain"/>
    <property type="match status" value="1"/>
</dbReference>
<evidence type="ECO:0000259" key="7">
    <source>
        <dbReference type="PROSITE" id="PS51918"/>
    </source>
</evidence>
<dbReference type="SFLD" id="SFLDG01123">
    <property type="entry name" value="methyltransferase_(Class_B)"/>
    <property type="match status" value="1"/>
</dbReference>
<accession>A0ABS5SER4</accession>
<dbReference type="InterPro" id="IPR051198">
    <property type="entry name" value="BchE-like"/>
</dbReference>
<keyword evidence="2" id="KW-0949">S-adenosyl-L-methionine</keyword>
<dbReference type="InterPro" id="IPR006158">
    <property type="entry name" value="Cobalamin-bd"/>
</dbReference>
<feature type="domain" description="B12-binding" evidence="6">
    <location>
        <begin position="27"/>
        <end position="160"/>
    </location>
</feature>
<evidence type="ECO:0000256" key="1">
    <source>
        <dbReference type="ARBA" id="ARBA00001966"/>
    </source>
</evidence>
<dbReference type="InterPro" id="IPR023404">
    <property type="entry name" value="rSAM_horseshoe"/>
</dbReference>
<dbReference type="Gene3D" id="3.80.30.20">
    <property type="entry name" value="tm_1862 like domain"/>
    <property type="match status" value="1"/>
</dbReference>
<gene>
    <name evidence="8" type="ORF">KI810_12355</name>
</gene>
<dbReference type="InterPro" id="IPR058240">
    <property type="entry name" value="rSAM_sf"/>
</dbReference>
<keyword evidence="4" id="KW-0408">Iron</keyword>
<dbReference type="PROSITE" id="PS51332">
    <property type="entry name" value="B12_BINDING"/>
    <property type="match status" value="1"/>
</dbReference>
<evidence type="ECO:0000256" key="3">
    <source>
        <dbReference type="ARBA" id="ARBA00022723"/>
    </source>
</evidence>
<proteinExistence type="predicted"/>
<evidence type="ECO:0000259" key="6">
    <source>
        <dbReference type="PROSITE" id="PS51332"/>
    </source>
</evidence>
<comment type="cofactor">
    <cofactor evidence="1">
        <name>[4Fe-4S] cluster</name>
        <dbReference type="ChEBI" id="CHEBI:49883"/>
    </cofactor>
</comment>
<dbReference type="InterPro" id="IPR034466">
    <property type="entry name" value="Methyltransferase_Class_B"/>
</dbReference>
<protein>
    <submittedName>
        <fullName evidence="8">Cobalamin-dependent protein</fullName>
    </submittedName>
</protein>
<feature type="domain" description="Radical SAM core" evidence="7">
    <location>
        <begin position="205"/>
        <end position="428"/>
    </location>
</feature>
<dbReference type="SFLD" id="SFLDG01082">
    <property type="entry name" value="B12-binding_domain_containing"/>
    <property type="match status" value="1"/>
</dbReference>
<dbReference type="InterPro" id="IPR007197">
    <property type="entry name" value="rSAM"/>
</dbReference>
<evidence type="ECO:0000256" key="2">
    <source>
        <dbReference type="ARBA" id="ARBA00022691"/>
    </source>
</evidence>
<keyword evidence="5" id="KW-0411">Iron-sulfur</keyword>
<reference evidence="8 9" key="1">
    <citation type="submission" date="2021-05" db="EMBL/GenBank/DDBJ databases">
        <title>The draft genome of Geobacter luticola JCM 17780.</title>
        <authorList>
            <person name="Xu Z."/>
            <person name="Masuda Y."/>
            <person name="Itoh H."/>
            <person name="Senoo K."/>
        </authorList>
    </citation>
    <scope>NUCLEOTIDE SEQUENCE [LARGE SCALE GENOMIC DNA]</scope>
    <source>
        <strain evidence="8 9">JCM 17780</strain>
    </source>
</reference>
<dbReference type="PROSITE" id="PS51918">
    <property type="entry name" value="RADICAL_SAM"/>
    <property type="match status" value="1"/>
</dbReference>
<dbReference type="CDD" id="cd02068">
    <property type="entry name" value="radical_SAM_B12_BD"/>
    <property type="match status" value="1"/>
</dbReference>
<dbReference type="InterPro" id="IPR006638">
    <property type="entry name" value="Elp3/MiaA/NifB-like_rSAM"/>
</dbReference>
<evidence type="ECO:0000256" key="5">
    <source>
        <dbReference type="ARBA" id="ARBA00023014"/>
    </source>
</evidence>